<keyword evidence="2" id="KW-1133">Transmembrane helix</keyword>
<feature type="region of interest" description="Disordered" evidence="1">
    <location>
        <begin position="353"/>
        <end position="383"/>
    </location>
</feature>
<accession>A0A316YKB1</accession>
<reference evidence="3 4" key="1">
    <citation type="journal article" date="2018" name="Mol. Biol. Evol.">
        <title>Broad Genomic Sampling Reveals a Smut Pathogenic Ancestry of the Fungal Clade Ustilaginomycotina.</title>
        <authorList>
            <person name="Kijpornyongpan T."/>
            <person name="Mondo S.J."/>
            <person name="Barry K."/>
            <person name="Sandor L."/>
            <person name="Lee J."/>
            <person name="Lipzen A."/>
            <person name="Pangilinan J."/>
            <person name="LaButti K."/>
            <person name="Hainaut M."/>
            <person name="Henrissat B."/>
            <person name="Grigoriev I.V."/>
            <person name="Spatafora J.W."/>
            <person name="Aime M.C."/>
        </authorList>
    </citation>
    <scope>NUCLEOTIDE SEQUENCE [LARGE SCALE GENOMIC DNA]</scope>
    <source>
        <strain evidence="3 4">MCA 4198</strain>
    </source>
</reference>
<dbReference type="EMBL" id="KZ819638">
    <property type="protein sequence ID" value="PWN88155.1"/>
    <property type="molecule type" value="Genomic_DNA"/>
</dbReference>
<organism evidence="3 4">
    <name type="scientific">Acaromyces ingoldii</name>
    <dbReference type="NCBI Taxonomy" id="215250"/>
    <lineage>
        <taxon>Eukaryota</taxon>
        <taxon>Fungi</taxon>
        <taxon>Dikarya</taxon>
        <taxon>Basidiomycota</taxon>
        <taxon>Ustilaginomycotina</taxon>
        <taxon>Exobasidiomycetes</taxon>
        <taxon>Exobasidiales</taxon>
        <taxon>Cryptobasidiaceae</taxon>
        <taxon>Acaromyces</taxon>
    </lineage>
</organism>
<keyword evidence="4" id="KW-1185">Reference proteome</keyword>
<feature type="transmembrane region" description="Helical" evidence="2">
    <location>
        <begin position="97"/>
        <end position="118"/>
    </location>
</feature>
<evidence type="ECO:0000313" key="4">
    <source>
        <dbReference type="Proteomes" id="UP000245768"/>
    </source>
</evidence>
<feature type="transmembrane region" description="Helical" evidence="2">
    <location>
        <begin position="139"/>
        <end position="158"/>
    </location>
</feature>
<dbReference type="InParanoid" id="A0A316YKB1"/>
<feature type="region of interest" description="Disordered" evidence="1">
    <location>
        <begin position="395"/>
        <end position="461"/>
    </location>
</feature>
<proteinExistence type="predicted"/>
<feature type="compositionally biased region" description="Polar residues" evidence="1">
    <location>
        <begin position="326"/>
        <end position="336"/>
    </location>
</feature>
<keyword evidence="2" id="KW-0812">Transmembrane</keyword>
<feature type="transmembrane region" description="Helical" evidence="2">
    <location>
        <begin position="164"/>
        <end position="182"/>
    </location>
</feature>
<feature type="compositionally biased region" description="Low complexity" evidence="1">
    <location>
        <begin position="395"/>
        <end position="421"/>
    </location>
</feature>
<dbReference type="AlphaFoldDB" id="A0A316YKB1"/>
<name>A0A316YKB1_9BASI</name>
<dbReference type="GeneID" id="37040043"/>
<dbReference type="OrthoDB" id="3366548at2759"/>
<evidence type="ECO:0000313" key="3">
    <source>
        <dbReference type="EMBL" id="PWN88155.1"/>
    </source>
</evidence>
<evidence type="ECO:0000256" key="2">
    <source>
        <dbReference type="SAM" id="Phobius"/>
    </source>
</evidence>
<dbReference type="Proteomes" id="UP000245768">
    <property type="component" value="Unassembled WGS sequence"/>
</dbReference>
<keyword evidence="2" id="KW-0472">Membrane</keyword>
<feature type="region of interest" description="Disordered" evidence="1">
    <location>
        <begin position="326"/>
        <end position="345"/>
    </location>
</feature>
<feature type="compositionally biased region" description="Basic and acidic residues" evidence="1">
    <location>
        <begin position="371"/>
        <end position="380"/>
    </location>
</feature>
<sequence length="461" mass="49808">MGSYAVESGVHANITGGPYDGWNANEWAGNVFLAGVTTRFVFSNIGIILGLWEFMAFLPAEIVLEGGLKAYAIHGRCTNGQYQVIRTARKIWLHPAFWGYVFTIIFNIICLALVAVALRILASRSRGFSKFISGMFNHSLFYFITSVSVTLLLIIWNSIEYVPWLYGAATVVQAAVMTRILLAEQDAARRPLDTTYIDGTNYASRQRSLAPPGAEASFAPRADTTVQFADQQHGGAGTSGALPTAGPAGAFGNSSGYPFFGGPAGPLGPFGGLRSFHQPYNMMDNLGQAFSHIDSRNPGGDIEEQTIDMSDEEDRATQRSFYNQGTDTYTQQSASAGTKEDTSPVGEAELVAQHTLGGQGPPRRGSMEGGKMQESHEMDLRPTPTTPAAAIAAAHMASLQQSPPHSQPQPQQTQFEQSQPSLRESVSAVNADRRRFARSSSNDIRRDSSSSSEIGIQTSQF</sequence>
<protein>
    <submittedName>
        <fullName evidence="3">Uncharacterized protein</fullName>
    </submittedName>
</protein>
<evidence type="ECO:0000256" key="1">
    <source>
        <dbReference type="SAM" id="MobiDB-lite"/>
    </source>
</evidence>
<gene>
    <name evidence="3" type="ORF">FA10DRAFT_155883</name>
</gene>
<dbReference type="RefSeq" id="XP_025375353.1">
    <property type="nucleotide sequence ID" value="XM_025518127.1"/>
</dbReference>